<dbReference type="PANTHER" id="PTHR24421:SF63">
    <property type="entry name" value="SENSOR HISTIDINE KINASE DESK"/>
    <property type="match status" value="1"/>
</dbReference>
<comment type="caution">
    <text evidence="7">The sequence shown here is derived from an EMBL/GenBank/DDBJ whole genome shotgun (WGS) entry which is preliminary data.</text>
</comment>
<accession>A0A840PC46</accession>
<feature type="transmembrane region" description="Helical" evidence="5">
    <location>
        <begin position="296"/>
        <end position="316"/>
    </location>
</feature>
<evidence type="ECO:0000256" key="1">
    <source>
        <dbReference type="ARBA" id="ARBA00022679"/>
    </source>
</evidence>
<dbReference type="RefSeq" id="WP_185052370.1">
    <property type="nucleotide sequence ID" value="NZ_BAABIX010000002.1"/>
</dbReference>
<dbReference type="EC" id="2.7.13.3" evidence="7"/>
<feature type="transmembrane region" description="Helical" evidence="5">
    <location>
        <begin position="70"/>
        <end position="87"/>
    </location>
</feature>
<name>A0A840PC46_9ACTN</name>
<keyword evidence="5" id="KW-0472">Membrane</keyword>
<feature type="compositionally biased region" description="Gly residues" evidence="4">
    <location>
        <begin position="248"/>
        <end position="261"/>
    </location>
</feature>
<feature type="transmembrane region" description="Helical" evidence="5">
    <location>
        <begin position="41"/>
        <end position="58"/>
    </location>
</feature>
<protein>
    <submittedName>
        <fullName evidence="7">Two-component system sensor histidine kinase DesK</fullName>
        <ecNumber evidence="7">2.7.13.3</ecNumber>
    </submittedName>
</protein>
<dbReference type="Gene3D" id="1.20.5.1930">
    <property type="match status" value="1"/>
</dbReference>
<dbReference type="AlphaFoldDB" id="A0A840PC46"/>
<proteinExistence type="predicted"/>
<feature type="transmembrane region" description="Helical" evidence="5">
    <location>
        <begin position="328"/>
        <end position="346"/>
    </location>
</feature>
<dbReference type="InterPro" id="IPR050482">
    <property type="entry name" value="Sensor_HK_TwoCompSys"/>
</dbReference>
<evidence type="ECO:0000256" key="4">
    <source>
        <dbReference type="SAM" id="MobiDB-lite"/>
    </source>
</evidence>
<evidence type="ECO:0000256" key="2">
    <source>
        <dbReference type="ARBA" id="ARBA00022777"/>
    </source>
</evidence>
<keyword evidence="5" id="KW-0812">Transmembrane</keyword>
<dbReference type="GO" id="GO:0016020">
    <property type="term" value="C:membrane"/>
    <property type="evidence" value="ECO:0007669"/>
    <property type="project" value="InterPro"/>
</dbReference>
<reference evidence="7 8" key="1">
    <citation type="submission" date="2020-08" db="EMBL/GenBank/DDBJ databases">
        <title>Genomic Encyclopedia of Type Strains, Phase IV (KMG-IV): sequencing the most valuable type-strain genomes for metagenomic binning, comparative biology and taxonomic classification.</title>
        <authorList>
            <person name="Goeker M."/>
        </authorList>
    </citation>
    <scope>NUCLEOTIDE SEQUENCE [LARGE SCALE GENOMIC DNA]</scope>
    <source>
        <strain evidence="7 8">DSM 45615</strain>
    </source>
</reference>
<dbReference type="Pfam" id="PF07730">
    <property type="entry name" value="HisKA_3"/>
    <property type="match status" value="1"/>
</dbReference>
<sequence>MSGAARQGDPAPGPAWMFAVAFLCLVLPARSAIAAYGAGPAGMAVVLALFVLPLLYAVPPGRAVWARHRVPLLVVQAVLTYVPFLVFGQDWVVGLSGLLGGLLLLTVKAPASWVLFGAVLLLEGALRVGDSLPLTAWALTAPVNLALALFGLARLADLVADLHSTQAELVAVTVARQRLRAAGLLREAIGDRLEAVTAHAKAALPMLTDNPGRARDRLTEAAGIARQALDQVRVAVAAHAHGPSEAGRAGGSEGDTAGGGTGDTVAPRVARLVLAVVLCAFSTQVLVNIVGSGAAAPVEIGAACVIVAIVALQLRHTPARRDGGRPRGWAWTLTAQTLLSVVPVWVFDEVDLLGMAGFAAGSALLLLPGRWAWAAFAAILLGAGTMMAAYSTYGMYDAVYAATGTAAYGLVVYGLSRLTDLARRVEAARRELARIAAARERTRVARDTHDLLGLGLSAVALKCDLVIRLIGRDDARAGDELRRLLEIAARARDEVLSVTGEGRERLSLRQELAAARDALTAAGVVVHADPPAGPVPPPVDEVLATVLREAVTNVLRHAAAERCTIRMSTADGAVRLHVANDGARSSGPAGTGLASLRARVDALGGRLTAGGDGAGGFELAVEIPLPP</sequence>
<dbReference type="InterPro" id="IPR036890">
    <property type="entry name" value="HATPase_C_sf"/>
</dbReference>
<dbReference type="Proteomes" id="UP000578449">
    <property type="component" value="Unassembled WGS sequence"/>
</dbReference>
<feature type="domain" description="Signal transduction histidine kinase subgroup 3 dimerisation and phosphoacceptor" evidence="6">
    <location>
        <begin position="440"/>
        <end position="495"/>
    </location>
</feature>
<dbReference type="PANTHER" id="PTHR24421">
    <property type="entry name" value="NITRATE/NITRITE SENSOR PROTEIN NARX-RELATED"/>
    <property type="match status" value="1"/>
</dbReference>
<keyword evidence="2 7" id="KW-0418">Kinase</keyword>
<keyword evidence="1 7" id="KW-0808">Transferase</keyword>
<dbReference type="CDD" id="cd16917">
    <property type="entry name" value="HATPase_UhpB-NarQ-NarX-like"/>
    <property type="match status" value="1"/>
</dbReference>
<dbReference type="EMBL" id="JACHGN010000011">
    <property type="protein sequence ID" value="MBB5135411.1"/>
    <property type="molecule type" value="Genomic_DNA"/>
</dbReference>
<dbReference type="Gene3D" id="3.30.565.10">
    <property type="entry name" value="Histidine kinase-like ATPase, C-terminal domain"/>
    <property type="match status" value="1"/>
</dbReference>
<feature type="transmembrane region" description="Helical" evidence="5">
    <location>
        <begin position="399"/>
        <end position="416"/>
    </location>
</feature>
<keyword evidence="3" id="KW-0902">Two-component regulatory system</keyword>
<feature type="region of interest" description="Disordered" evidence="4">
    <location>
        <begin position="241"/>
        <end position="261"/>
    </location>
</feature>
<evidence type="ECO:0000313" key="7">
    <source>
        <dbReference type="EMBL" id="MBB5135411.1"/>
    </source>
</evidence>
<evidence type="ECO:0000256" key="3">
    <source>
        <dbReference type="ARBA" id="ARBA00023012"/>
    </source>
</evidence>
<organism evidence="7 8">
    <name type="scientific">Thermocatellispora tengchongensis</name>
    <dbReference type="NCBI Taxonomy" id="1073253"/>
    <lineage>
        <taxon>Bacteria</taxon>
        <taxon>Bacillati</taxon>
        <taxon>Actinomycetota</taxon>
        <taxon>Actinomycetes</taxon>
        <taxon>Streptosporangiales</taxon>
        <taxon>Streptosporangiaceae</taxon>
        <taxon>Thermocatellispora</taxon>
    </lineage>
</organism>
<evidence type="ECO:0000313" key="8">
    <source>
        <dbReference type="Proteomes" id="UP000578449"/>
    </source>
</evidence>
<feature type="transmembrane region" description="Helical" evidence="5">
    <location>
        <begin position="374"/>
        <end position="393"/>
    </location>
</feature>
<evidence type="ECO:0000259" key="6">
    <source>
        <dbReference type="Pfam" id="PF07730"/>
    </source>
</evidence>
<keyword evidence="8" id="KW-1185">Reference proteome</keyword>
<dbReference type="SUPFAM" id="SSF55874">
    <property type="entry name" value="ATPase domain of HSP90 chaperone/DNA topoisomerase II/histidine kinase"/>
    <property type="match status" value="1"/>
</dbReference>
<dbReference type="GO" id="GO:0046983">
    <property type="term" value="F:protein dimerization activity"/>
    <property type="evidence" value="ECO:0007669"/>
    <property type="project" value="InterPro"/>
</dbReference>
<gene>
    <name evidence="7" type="ORF">HNP84_005155</name>
</gene>
<dbReference type="InterPro" id="IPR011712">
    <property type="entry name" value="Sig_transdc_His_kin_sub3_dim/P"/>
</dbReference>
<dbReference type="Gene3D" id="6.10.250.2870">
    <property type="match status" value="1"/>
</dbReference>
<feature type="transmembrane region" description="Helical" evidence="5">
    <location>
        <begin position="99"/>
        <end position="122"/>
    </location>
</feature>
<evidence type="ECO:0000256" key="5">
    <source>
        <dbReference type="SAM" id="Phobius"/>
    </source>
</evidence>
<feature type="transmembrane region" description="Helical" evidence="5">
    <location>
        <begin position="272"/>
        <end position="290"/>
    </location>
</feature>
<keyword evidence="5" id="KW-1133">Transmembrane helix</keyword>
<dbReference type="GO" id="GO:0000155">
    <property type="term" value="F:phosphorelay sensor kinase activity"/>
    <property type="evidence" value="ECO:0007669"/>
    <property type="project" value="InterPro"/>
</dbReference>